<dbReference type="Proteomes" id="UP000266673">
    <property type="component" value="Unassembled WGS sequence"/>
</dbReference>
<reference evidence="1 2" key="1">
    <citation type="submission" date="2018-06" db="EMBL/GenBank/DDBJ databases">
        <title>Comparative genomics reveals the genomic features of Rhizophagus irregularis, R. cerebriforme, R. diaphanum and Gigaspora rosea, and their symbiotic lifestyle signature.</title>
        <authorList>
            <person name="Morin E."/>
            <person name="San Clemente H."/>
            <person name="Chen E.C.H."/>
            <person name="De La Providencia I."/>
            <person name="Hainaut M."/>
            <person name="Kuo A."/>
            <person name="Kohler A."/>
            <person name="Murat C."/>
            <person name="Tang N."/>
            <person name="Roy S."/>
            <person name="Loubradou J."/>
            <person name="Henrissat B."/>
            <person name="Grigoriev I.V."/>
            <person name="Corradi N."/>
            <person name="Roux C."/>
            <person name="Martin F.M."/>
        </authorList>
    </citation>
    <scope>NUCLEOTIDE SEQUENCE [LARGE SCALE GENOMIC DNA]</scope>
    <source>
        <strain evidence="1 2">DAOM 194757</strain>
    </source>
</reference>
<sequence length="224" mass="25740">MSSQATSLLSFRLNACPICVSCLVCVKTYGNGCSCPPMDLHWKRKRGSDHKLDFFSKHITRADANKKKVKYDQEFADWLRRNVTQVEITKTKILLIFVENVLRIIINNIESLEPLGCSSTINSLELDLHEVTSNKVTKPEVIKEPMITFVTLVCYDRFEKPHKKLDGALAILYNLDNIKSFRNIEEEILSCTLPEQWGKIEIGHICYQISNTMKADHYNLKTDE</sequence>
<name>A0A397WCC9_9GLOM</name>
<accession>A0A397WCC9</accession>
<protein>
    <submittedName>
        <fullName evidence="1">Uncharacterized protein</fullName>
    </submittedName>
</protein>
<dbReference type="OrthoDB" id="2425056at2759"/>
<proteinExistence type="predicted"/>
<comment type="caution">
    <text evidence="1">The sequence shown here is derived from an EMBL/GenBank/DDBJ whole genome shotgun (WGS) entry which is preliminary data.</text>
</comment>
<dbReference type="AlphaFoldDB" id="A0A397WCC9"/>
<keyword evidence="2" id="KW-1185">Reference proteome</keyword>
<evidence type="ECO:0000313" key="1">
    <source>
        <dbReference type="EMBL" id="RIB29726.1"/>
    </source>
</evidence>
<evidence type="ECO:0000313" key="2">
    <source>
        <dbReference type="Proteomes" id="UP000266673"/>
    </source>
</evidence>
<dbReference type="EMBL" id="QKWP01000030">
    <property type="protein sequence ID" value="RIB29726.1"/>
    <property type="molecule type" value="Genomic_DNA"/>
</dbReference>
<gene>
    <name evidence="1" type="ORF">C2G38_2154501</name>
</gene>
<organism evidence="1 2">
    <name type="scientific">Gigaspora rosea</name>
    <dbReference type="NCBI Taxonomy" id="44941"/>
    <lineage>
        <taxon>Eukaryota</taxon>
        <taxon>Fungi</taxon>
        <taxon>Fungi incertae sedis</taxon>
        <taxon>Mucoromycota</taxon>
        <taxon>Glomeromycotina</taxon>
        <taxon>Glomeromycetes</taxon>
        <taxon>Diversisporales</taxon>
        <taxon>Gigasporaceae</taxon>
        <taxon>Gigaspora</taxon>
    </lineage>
</organism>